<dbReference type="PANTHER" id="PTHR43434:SF24">
    <property type="entry name" value="HYDROLASE-RELATED"/>
    <property type="match status" value="1"/>
</dbReference>
<dbReference type="SFLD" id="SFLDG01129">
    <property type="entry name" value="C1.5:_HAD__Beta-PGM__Phosphata"/>
    <property type="match status" value="1"/>
</dbReference>
<dbReference type="InterPro" id="IPR050155">
    <property type="entry name" value="HAD-like_hydrolase_sf"/>
</dbReference>
<accession>A0A3B0ZDJ0</accession>
<dbReference type="GO" id="GO:0008967">
    <property type="term" value="F:phosphoglycolate phosphatase activity"/>
    <property type="evidence" value="ECO:0007669"/>
    <property type="project" value="TreeGrafter"/>
</dbReference>
<dbReference type="Gene3D" id="3.40.50.1000">
    <property type="entry name" value="HAD superfamily/HAD-like"/>
    <property type="match status" value="1"/>
</dbReference>
<reference evidence="1" key="1">
    <citation type="submission" date="2018-06" db="EMBL/GenBank/DDBJ databases">
        <authorList>
            <person name="Zhirakovskaya E."/>
        </authorList>
    </citation>
    <scope>NUCLEOTIDE SEQUENCE</scope>
</reference>
<name>A0A3B0ZDJ0_9ZZZZ</name>
<evidence type="ECO:0000313" key="1">
    <source>
        <dbReference type="EMBL" id="VAW85517.1"/>
    </source>
</evidence>
<dbReference type="InterPro" id="IPR023198">
    <property type="entry name" value="PGP-like_dom2"/>
</dbReference>
<protein>
    <submittedName>
        <fullName evidence="1">Similar to phosphoglycolate phosphatase, clustered with ribosomal large subunit pseudouridine synthase C</fullName>
    </submittedName>
</protein>
<dbReference type="NCBIfam" id="TIGR01549">
    <property type="entry name" value="HAD-SF-IA-v1"/>
    <property type="match status" value="1"/>
</dbReference>
<proteinExistence type="predicted"/>
<sequence>MPKPYSLIVFDWDGTLMDSEAKIVNAMQAAVADVAMPFRSREQIKDIIGLGLPEALSALFSDIDKRQSGVLIEAYRHHFLFMDETPMPMFDGVAEMLETLNRQEYWLAVATGKARKGLDRVLDECNLRHHFHITRCADECFSKPHPLMMEEIMDFVSVAPGQTLMVGDSEYDMLMAQNAGVDALAVSYGVHEKERLLNCGASGSVLGCLDDIRELHDWLAE</sequence>
<dbReference type="InterPro" id="IPR036412">
    <property type="entry name" value="HAD-like_sf"/>
</dbReference>
<dbReference type="SUPFAM" id="SSF56784">
    <property type="entry name" value="HAD-like"/>
    <property type="match status" value="1"/>
</dbReference>
<dbReference type="Pfam" id="PF13419">
    <property type="entry name" value="HAD_2"/>
    <property type="match status" value="1"/>
</dbReference>
<dbReference type="EMBL" id="UOFP01000097">
    <property type="protein sequence ID" value="VAW85517.1"/>
    <property type="molecule type" value="Genomic_DNA"/>
</dbReference>
<dbReference type="InterPro" id="IPR041492">
    <property type="entry name" value="HAD_2"/>
</dbReference>
<organism evidence="1">
    <name type="scientific">hydrothermal vent metagenome</name>
    <dbReference type="NCBI Taxonomy" id="652676"/>
    <lineage>
        <taxon>unclassified sequences</taxon>
        <taxon>metagenomes</taxon>
        <taxon>ecological metagenomes</taxon>
    </lineage>
</organism>
<dbReference type="GO" id="GO:0006281">
    <property type="term" value="P:DNA repair"/>
    <property type="evidence" value="ECO:0007669"/>
    <property type="project" value="TreeGrafter"/>
</dbReference>
<gene>
    <name evidence="1" type="ORF">MNBD_GAMMA18-2095</name>
</gene>
<dbReference type="InterPro" id="IPR006439">
    <property type="entry name" value="HAD-SF_hydro_IA"/>
</dbReference>
<dbReference type="Gene3D" id="1.10.150.240">
    <property type="entry name" value="Putative phosphatase, domain 2"/>
    <property type="match status" value="1"/>
</dbReference>
<dbReference type="InterPro" id="IPR023214">
    <property type="entry name" value="HAD_sf"/>
</dbReference>
<dbReference type="PANTHER" id="PTHR43434">
    <property type="entry name" value="PHOSPHOGLYCOLATE PHOSPHATASE"/>
    <property type="match status" value="1"/>
</dbReference>
<dbReference type="GO" id="GO:0005829">
    <property type="term" value="C:cytosol"/>
    <property type="evidence" value="ECO:0007669"/>
    <property type="project" value="TreeGrafter"/>
</dbReference>
<dbReference type="AlphaFoldDB" id="A0A3B0ZDJ0"/>
<dbReference type="SFLD" id="SFLDS00003">
    <property type="entry name" value="Haloacid_Dehalogenase"/>
    <property type="match status" value="1"/>
</dbReference>